<dbReference type="PATRIC" id="fig|1235802.3.peg.2559"/>
<accession>N2AH10</accession>
<name>N2AH10_9FIRM</name>
<reference evidence="2 3" key="1">
    <citation type="journal article" date="2014" name="Genome Announc.">
        <title>Draft genome sequences of the altered schaedler flora, a defined bacterial community from gnotobiotic mice.</title>
        <authorList>
            <person name="Wannemuehler M.J."/>
            <person name="Overstreet A.M."/>
            <person name="Ward D.V."/>
            <person name="Phillips G.J."/>
        </authorList>
    </citation>
    <scope>NUCLEOTIDE SEQUENCE [LARGE SCALE GENOMIC DNA]</scope>
    <source>
        <strain evidence="2 3">ASF492</strain>
    </source>
</reference>
<evidence type="ECO:0000256" key="1">
    <source>
        <dbReference type="SAM" id="Phobius"/>
    </source>
</evidence>
<organism evidence="2 3">
    <name type="scientific">Eubacterium plexicaudatum ASF492</name>
    <dbReference type="NCBI Taxonomy" id="1235802"/>
    <lineage>
        <taxon>Bacteria</taxon>
        <taxon>Bacillati</taxon>
        <taxon>Bacillota</taxon>
        <taxon>Clostridia</taxon>
        <taxon>Eubacteriales</taxon>
        <taxon>Eubacteriaceae</taxon>
        <taxon>Eubacterium</taxon>
    </lineage>
</organism>
<dbReference type="Proteomes" id="UP000012589">
    <property type="component" value="Unassembled WGS sequence"/>
</dbReference>
<keyword evidence="1" id="KW-0812">Transmembrane</keyword>
<dbReference type="EMBL" id="AQFT01000072">
    <property type="protein sequence ID" value="EMZ27296.1"/>
    <property type="molecule type" value="Genomic_DNA"/>
</dbReference>
<keyword evidence="1" id="KW-0472">Membrane</keyword>
<evidence type="ECO:0000313" key="3">
    <source>
        <dbReference type="Proteomes" id="UP000012589"/>
    </source>
</evidence>
<keyword evidence="3" id="KW-1185">Reference proteome</keyword>
<dbReference type="OrthoDB" id="2067629at2"/>
<dbReference type="HOGENOM" id="CLU_102516_0_0_9"/>
<proteinExistence type="predicted"/>
<dbReference type="eggNOG" id="ENOG5032UTX">
    <property type="taxonomic scope" value="Bacteria"/>
</dbReference>
<dbReference type="STRING" id="1235802.C823_02420"/>
<keyword evidence="1" id="KW-1133">Transmembrane helix</keyword>
<evidence type="ECO:0000313" key="2">
    <source>
        <dbReference type="EMBL" id="EMZ27296.1"/>
    </source>
</evidence>
<sequence length="196" mass="23154">MGNRMVVEGYSFTDENMAKQARTEAEGVQYVKARTDMSKPDQVFNVYHRLLQQRMFQTPVGYAYLKELQDYLKTIPGIRNEDIRPIPIADNLVVSDTRGISERWSRRLEKEQNRLRMSMVANFAFVVSILIMFLITATSGQTTILNYEKKIQDRYAQWEQQLTQREKAIREEEQELELDFDTVLDDEEEKELQELE</sequence>
<dbReference type="AlphaFoldDB" id="N2AH10"/>
<comment type="caution">
    <text evidence="2">The sequence shown here is derived from an EMBL/GenBank/DDBJ whole genome shotgun (WGS) entry which is preliminary data.</text>
</comment>
<feature type="transmembrane region" description="Helical" evidence="1">
    <location>
        <begin position="115"/>
        <end position="135"/>
    </location>
</feature>
<protein>
    <submittedName>
        <fullName evidence="2">Uncharacterized protein</fullName>
    </submittedName>
</protein>
<gene>
    <name evidence="2" type="ORF">C823_02420</name>
</gene>